<dbReference type="Proteomes" id="UP000215596">
    <property type="component" value="Unassembled WGS sequence"/>
</dbReference>
<gene>
    <name evidence="2" type="ORF">CHH67_10710</name>
    <name evidence="1" type="ORF">GNP94_18015</name>
</gene>
<comment type="caution">
    <text evidence="2">The sequence shown here is derived from an EMBL/GenBank/DDBJ whole genome shotgun (WGS) entry which is preliminary data.</text>
</comment>
<evidence type="ECO:0000313" key="4">
    <source>
        <dbReference type="Proteomes" id="UP000435177"/>
    </source>
</evidence>
<dbReference type="EMBL" id="NPBY01000031">
    <property type="protein sequence ID" value="PAD77167.1"/>
    <property type="molecule type" value="Genomic_DNA"/>
</dbReference>
<dbReference type="OrthoDB" id="2452521at2"/>
<keyword evidence="4" id="KW-1185">Reference proteome</keyword>
<protein>
    <recommendedName>
        <fullName evidence="5">YdeI/OmpD-associated family protein</fullName>
    </recommendedName>
</protein>
<dbReference type="RefSeq" id="WP_095265171.1">
    <property type="nucleotide sequence ID" value="NZ_NPBY01000031.1"/>
</dbReference>
<evidence type="ECO:0000313" key="1">
    <source>
        <dbReference type="EMBL" id="MUG67886.1"/>
    </source>
</evidence>
<evidence type="ECO:0008006" key="5">
    <source>
        <dbReference type="Google" id="ProtNLM"/>
    </source>
</evidence>
<name>A0A268EVL6_9BACL</name>
<dbReference type="Pfam" id="PF13376">
    <property type="entry name" value="OmdA"/>
    <property type="match status" value="1"/>
</dbReference>
<evidence type="ECO:0000313" key="3">
    <source>
        <dbReference type="Proteomes" id="UP000215596"/>
    </source>
</evidence>
<reference evidence="2 3" key="1">
    <citation type="submission" date="2017-07" db="EMBL/GenBank/DDBJ databases">
        <title>Isolation and whole genome analysis of endospore-forming bacteria from heroin.</title>
        <authorList>
            <person name="Kalinowski J."/>
            <person name="Ahrens B."/>
            <person name="Al-Dilaimi A."/>
            <person name="Winkler A."/>
            <person name="Wibberg D."/>
            <person name="Schleenbecker U."/>
            <person name="Ruckert C."/>
            <person name="Wolfel R."/>
            <person name="Grass G."/>
        </authorList>
    </citation>
    <scope>NUCLEOTIDE SEQUENCE [LARGE SCALE GENOMIC DNA]</scope>
    <source>
        <strain evidence="2 3">7537-G1</strain>
    </source>
</reference>
<organism evidence="2 3">
    <name type="scientific">Paenibacillus campinasensis</name>
    <dbReference type="NCBI Taxonomy" id="66347"/>
    <lineage>
        <taxon>Bacteria</taxon>
        <taxon>Bacillati</taxon>
        <taxon>Bacillota</taxon>
        <taxon>Bacilli</taxon>
        <taxon>Bacillales</taxon>
        <taxon>Paenibacillaceae</taxon>
        <taxon>Paenibacillus</taxon>
    </lineage>
</organism>
<sequence length="223" mass="25232">MPKTIVEKLNLQKYQKTAVLNTPAGEESLAELSDADHELIQEQYDLIFAFVLDMNAFQQLIGTIIAGNRLREGGLLYAAYPKKGNRVYPTYIHRDSLFEGVGADEDGYIGTSSLKFNRMVGMNEVFTVVGFKNERKKAVSGSAKPSQSVDDYVSFIPQIEEDLSGAPAELAFYRSLTPGYRKDWARYVYSAIQEQTRAKRREEMIAVLAQGYKSMDLYRRGKR</sequence>
<dbReference type="Proteomes" id="UP000435177">
    <property type="component" value="Unassembled WGS sequence"/>
</dbReference>
<accession>A0A268EVL6</accession>
<reference evidence="1 4" key="2">
    <citation type="submission" date="2019-11" db="EMBL/GenBank/DDBJ databases">
        <title>Draft genome sequences of five Paenibacillus species of dairy origin.</title>
        <authorList>
            <person name="Olajide A.M."/>
            <person name="Chen S."/>
            <person name="Lapointe G."/>
        </authorList>
    </citation>
    <scope>NUCLEOTIDE SEQUENCE [LARGE SCALE GENOMIC DNA]</scope>
    <source>
        <strain evidence="1 4">3CS1</strain>
    </source>
</reference>
<evidence type="ECO:0000313" key="2">
    <source>
        <dbReference type="EMBL" id="PAD77167.1"/>
    </source>
</evidence>
<proteinExistence type="predicted"/>
<dbReference type="AlphaFoldDB" id="A0A268EVL6"/>
<dbReference type="EMBL" id="WOAA01000018">
    <property type="protein sequence ID" value="MUG67886.1"/>
    <property type="molecule type" value="Genomic_DNA"/>
</dbReference>